<evidence type="ECO:0008006" key="4">
    <source>
        <dbReference type="Google" id="ProtNLM"/>
    </source>
</evidence>
<organism evidence="2 3">
    <name type="scientific">Pseudocercospora fijiensis (strain CIRAD86)</name>
    <name type="common">Black leaf streak disease fungus</name>
    <name type="synonym">Mycosphaerella fijiensis</name>
    <dbReference type="NCBI Taxonomy" id="383855"/>
    <lineage>
        <taxon>Eukaryota</taxon>
        <taxon>Fungi</taxon>
        <taxon>Dikarya</taxon>
        <taxon>Ascomycota</taxon>
        <taxon>Pezizomycotina</taxon>
        <taxon>Dothideomycetes</taxon>
        <taxon>Dothideomycetidae</taxon>
        <taxon>Mycosphaerellales</taxon>
        <taxon>Mycosphaerellaceae</taxon>
        <taxon>Pseudocercospora</taxon>
    </lineage>
</organism>
<dbReference type="Pfam" id="PF08592">
    <property type="entry name" value="Anthrone_oxy"/>
    <property type="match status" value="1"/>
</dbReference>
<dbReference type="HOGENOM" id="CLU_1185467_0_0_1"/>
<proteinExistence type="predicted"/>
<dbReference type="RefSeq" id="XP_007931016.1">
    <property type="nucleotide sequence ID" value="XM_007932825.1"/>
</dbReference>
<feature type="transmembrane region" description="Helical" evidence="1">
    <location>
        <begin position="148"/>
        <end position="169"/>
    </location>
</feature>
<keyword evidence="1" id="KW-0472">Membrane</keyword>
<evidence type="ECO:0000313" key="2">
    <source>
        <dbReference type="EMBL" id="EME78715.1"/>
    </source>
</evidence>
<protein>
    <recommendedName>
        <fullName evidence="4">DUF1772-domain-containing protein</fullName>
    </recommendedName>
</protein>
<keyword evidence="3" id="KW-1185">Reference proteome</keyword>
<dbReference type="KEGG" id="pfj:MYCFIDRAFT_178825"/>
<dbReference type="GeneID" id="19334001"/>
<dbReference type="EMBL" id="KB446563">
    <property type="protein sequence ID" value="EME78715.1"/>
    <property type="molecule type" value="Genomic_DNA"/>
</dbReference>
<sequence>MMTLLRSDMDAEMLSILRDCFYTSVPTHSMTCRSFHLSHRLLYSSALLSLYDNRMTFTPFTMASSSFTHHALWLAPATSIFLAGYSFATSQNIISNIADLPPQQSTPIFKRTTKSGFYTVFPTILVSSAASAILWHSSKSEQIKRLHLIAALSTLAAIPYSGLVMWGSVKRLLQISEDRELQLKVEQTLEARQLLKKWTRMSYVKTMLYVVGARGLGESVGVRCEGMEGIDRRL</sequence>
<keyword evidence="1" id="KW-1133">Transmembrane helix</keyword>
<dbReference type="VEuPathDB" id="FungiDB:MYCFIDRAFT_178825"/>
<evidence type="ECO:0000256" key="1">
    <source>
        <dbReference type="SAM" id="Phobius"/>
    </source>
</evidence>
<dbReference type="InterPro" id="IPR013901">
    <property type="entry name" value="Anthrone_oxy"/>
</dbReference>
<keyword evidence="1" id="KW-0812">Transmembrane</keyword>
<dbReference type="Proteomes" id="UP000016932">
    <property type="component" value="Unassembled WGS sequence"/>
</dbReference>
<reference evidence="2 3" key="1">
    <citation type="journal article" date="2012" name="PLoS Pathog.">
        <title>Diverse lifestyles and strategies of plant pathogenesis encoded in the genomes of eighteen Dothideomycetes fungi.</title>
        <authorList>
            <person name="Ohm R.A."/>
            <person name="Feau N."/>
            <person name="Henrissat B."/>
            <person name="Schoch C.L."/>
            <person name="Horwitz B.A."/>
            <person name="Barry K.W."/>
            <person name="Condon B.J."/>
            <person name="Copeland A.C."/>
            <person name="Dhillon B."/>
            <person name="Glaser F."/>
            <person name="Hesse C.N."/>
            <person name="Kosti I."/>
            <person name="LaButti K."/>
            <person name="Lindquist E.A."/>
            <person name="Lucas S."/>
            <person name="Salamov A.A."/>
            <person name="Bradshaw R.E."/>
            <person name="Ciuffetti L."/>
            <person name="Hamelin R.C."/>
            <person name="Kema G.H.J."/>
            <person name="Lawrence C."/>
            <person name="Scott J.A."/>
            <person name="Spatafora J.W."/>
            <person name="Turgeon B.G."/>
            <person name="de Wit P.J.G.M."/>
            <person name="Zhong S."/>
            <person name="Goodwin S.B."/>
            <person name="Grigoriev I.V."/>
        </authorList>
    </citation>
    <scope>NUCLEOTIDE SEQUENCE [LARGE SCALE GENOMIC DNA]</scope>
    <source>
        <strain evidence="2 3">CIRAD86</strain>
    </source>
</reference>
<dbReference type="OrthoDB" id="5954308at2759"/>
<dbReference type="eggNOG" id="ENOG502SU2Q">
    <property type="taxonomic scope" value="Eukaryota"/>
</dbReference>
<name>M2YLV7_PSEFD</name>
<feature type="transmembrane region" description="Helical" evidence="1">
    <location>
        <begin position="117"/>
        <end position="136"/>
    </location>
</feature>
<evidence type="ECO:0000313" key="3">
    <source>
        <dbReference type="Proteomes" id="UP000016932"/>
    </source>
</evidence>
<dbReference type="AlphaFoldDB" id="M2YLV7"/>
<accession>M2YLV7</accession>
<gene>
    <name evidence="2" type="ORF">MYCFIDRAFT_178825</name>
</gene>